<dbReference type="PROSITE" id="PS50994">
    <property type="entry name" value="INTEGRASE"/>
    <property type="match status" value="1"/>
</dbReference>
<evidence type="ECO:0000313" key="13">
    <source>
        <dbReference type="EMBL" id="KAJ8039205.1"/>
    </source>
</evidence>
<dbReference type="Pfam" id="PF00078">
    <property type="entry name" value="RVT_1"/>
    <property type="match status" value="1"/>
</dbReference>
<dbReference type="Gene3D" id="1.10.4020.10">
    <property type="entry name" value="DNA breaking-rejoining enzymes"/>
    <property type="match status" value="1"/>
</dbReference>
<dbReference type="SUPFAM" id="SSF53098">
    <property type="entry name" value="Ribonuclease H-like"/>
    <property type="match status" value="1"/>
</dbReference>
<evidence type="ECO:0000256" key="5">
    <source>
        <dbReference type="ARBA" id="ARBA00022759"/>
    </source>
</evidence>
<dbReference type="GO" id="GO:0006508">
    <property type="term" value="P:proteolysis"/>
    <property type="evidence" value="ECO:0007669"/>
    <property type="project" value="UniProtKB-KW"/>
</dbReference>
<feature type="region of interest" description="Disordered" evidence="9">
    <location>
        <begin position="314"/>
        <end position="335"/>
    </location>
</feature>
<dbReference type="PANTHER" id="PTHR37984:SF5">
    <property type="entry name" value="PROTEIN NYNRIN-LIKE"/>
    <property type="match status" value="1"/>
</dbReference>
<evidence type="ECO:0000256" key="2">
    <source>
        <dbReference type="ARBA" id="ARBA00022679"/>
    </source>
</evidence>
<dbReference type="Pfam" id="PF02023">
    <property type="entry name" value="SCAN"/>
    <property type="match status" value="1"/>
</dbReference>
<keyword evidence="5" id="KW-0255">Endonuclease</keyword>
<comment type="caution">
    <text evidence="13">The sequence shown here is derived from an EMBL/GenBank/DDBJ whole genome shotgun (WGS) entry which is preliminary data.</text>
</comment>
<dbReference type="InterPro" id="IPR000477">
    <property type="entry name" value="RT_dom"/>
</dbReference>
<dbReference type="SUPFAM" id="SSF56672">
    <property type="entry name" value="DNA/RNA polymerases"/>
    <property type="match status" value="1"/>
</dbReference>
<dbReference type="InterPro" id="IPR001878">
    <property type="entry name" value="Znf_CCHC"/>
</dbReference>
<evidence type="ECO:0000256" key="4">
    <source>
        <dbReference type="ARBA" id="ARBA00022722"/>
    </source>
</evidence>
<dbReference type="EMBL" id="JAIZAY010000007">
    <property type="protein sequence ID" value="KAJ8039205.1"/>
    <property type="molecule type" value="Genomic_DNA"/>
</dbReference>
<dbReference type="GO" id="GO:0003964">
    <property type="term" value="F:RNA-directed DNA polymerase activity"/>
    <property type="evidence" value="ECO:0007669"/>
    <property type="project" value="UniProtKB-KW"/>
</dbReference>
<evidence type="ECO:0000256" key="7">
    <source>
        <dbReference type="ARBA" id="ARBA00022918"/>
    </source>
</evidence>
<dbReference type="InterPro" id="IPR043128">
    <property type="entry name" value="Rev_trsase/Diguanyl_cyclase"/>
</dbReference>
<dbReference type="CDD" id="cd00303">
    <property type="entry name" value="retropepsin_like"/>
    <property type="match status" value="1"/>
</dbReference>
<feature type="compositionally biased region" description="Basic and acidic residues" evidence="9">
    <location>
        <begin position="66"/>
        <end position="76"/>
    </location>
</feature>
<feature type="domain" description="CCHC-type" evidence="10">
    <location>
        <begin position="296"/>
        <end position="311"/>
    </location>
</feature>
<dbReference type="InterPro" id="IPR003309">
    <property type="entry name" value="SCAN_dom"/>
</dbReference>
<feature type="domain" description="Integrase catalytic" evidence="12">
    <location>
        <begin position="663"/>
        <end position="827"/>
    </location>
</feature>
<keyword evidence="8" id="KW-0479">Metal-binding</keyword>
<dbReference type="FunFam" id="3.10.20.370:FF:000001">
    <property type="entry name" value="Retrovirus-related Pol polyprotein from transposon 17.6-like protein"/>
    <property type="match status" value="1"/>
</dbReference>
<dbReference type="FunFam" id="3.10.10.10:FF:000007">
    <property type="entry name" value="Retrovirus-related Pol polyprotein from transposon 17.6-like Protein"/>
    <property type="match status" value="1"/>
</dbReference>
<dbReference type="FunFam" id="1.10.340.70:FF:000001">
    <property type="entry name" value="Retrovirus-related Pol polyprotein from transposon gypsy-like Protein"/>
    <property type="match status" value="1"/>
</dbReference>
<keyword evidence="4" id="KW-0540">Nuclease</keyword>
<reference evidence="13" key="1">
    <citation type="submission" date="2021-10" db="EMBL/GenBank/DDBJ databases">
        <title>Tropical sea cucumber genome reveals ecological adaptation and Cuvierian tubules defense mechanism.</title>
        <authorList>
            <person name="Chen T."/>
        </authorList>
    </citation>
    <scope>NUCLEOTIDE SEQUENCE</scope>
    <source>
        <strain evidence="13">Nanhai2018</strain>
        <tissue evidence="13">Muscle</tissue>
    </source>
</reference>
<dbReference type="Pfam" id="PF00665">
    <property type="entry name" value="rve"/>
    <property type="match status" value="1"/>
</dbReference>
<dbReference type="GO" id="GO:0008233">
    <property type="term" value="F:peptidase activity"/>
    <property type="evidence" value="ECO:0007669"/>
    <property type="project" value="UniProtKB-KW"/>
</dbReference>
<dbReference type="GO" id="GO:0015074">
    <property type="term" value="P:DNA integration"/>
    <property type="evidence" value="ECO:0007669"/>
    <property type="project" value="InterPro"/>
</dbReference>
<keyword evidence="1" id="KW-0645">Protease</keyword>
<proteinExistence type="predicted"/>
<dbReference type="GO" id="GO:0004519">
    <property type="term" value="F:endonuclease activity"/>
    <property type="evidence" value="ECO:0007669"/>
    <property type="project" value="UniProtKB-KW"/>
</dbReference>
<dbReference type="CDD" id="cd01647">
    <property type="entry name" value="RT_LTR"/>
    <property type="match status" value="1"/>
</dbReference>
<feature type="region of interest" description="Disordered" evidence="9">
    <location>
        <begin position="253"/>
        <end position="289"/>
    </location>
</feature>
<evidence type="ECO:0000259" key="11">
    <source>
        <dbReference type="PROSITE" id="PS50878"/>
    </source>
</evidence>
<dbReference type="InterPro" id="IPR012337">
    <property type="entry name" value="RNaseH-like_sf"/>
</dbReference>
<dbReference type="Gene3D" id="3.30.70.270">
    <property type="match status" value="2"/>
</dbReference>
<dbReference type="SMART" id="SM00343">
    <property type="entry name" value="ZnF_C2HC"/>
    <property type="match status" value="1"/>
</dbReference>
<feature type="compositionally biased region" description="Basic and acidic residues" evidence="9">
    <location>
        <begin position="253"/>
        <end position="284"/>
    </location>
</feature>
<evidence type="ECO:0000313" key="14">
    <source>
        <dbReference type="Proteomes" id="UP001152320"/>
    </source>
</evidence>
<dbReference type="FunFam" id="3.30.70.270:FF:000020">
    <property type="entry name" value="Transposon Tf2-6 polyprotein-like Protein"/>
    <property type="match status" value="1"/>
</dbReference>
<dbReference type="Gene3D" id="3.10.20.370">
    <property type="match status" value="1"/>
</dbReference>
<organism evidence="13 14">
    <name type="scientific">Holothuria leucospilota</name>
    <name type="common">Black long sea cucumber</name>
    <name type="synonym">Mertensiothuria leucospilota</name>
    <dbReference type="NCBI Taxonomy" id="206669"/>
    <lineage>
        <taxon>Eukaryota</taxon>
        <taxon>Metazoa</taxon>
        <taxon>Echinodermata</taxon>
        <taxon>Eleutherozoa</taxon>
        <taxon>Echinozoa</taxon>
        <taxon>Holothuroidea</taxon>
        <taxon>Aspidochirotacea</taxon>
        <taxon>Aspidochirotida</taxon>
        <taxon>Holothuriidae</taxon>
        <taxon>Holothuria</taxon>
    </lineage>
</organism>
<keyword evidence="3" id="KW-0548">Nucleotidyltransferase</keyword>
<evidence type="ECO:0000256" key="1">
    <source>
        <dbReference type="ARBA" id="ARBA00022670"/>
    </source>
</evidence>
<name>A0A9Q1C6A5_HOLLE</name>
<keyword evidence="2" id="KW-0808">Transferase</keyword>
<dbReference type="InterPro" id="IPR036397">
    <property type="entry name" value="RNaseH_sf"/>
</dbReference>
<keyword evidence="7" id="KW-0695">RNA-directed DNA polymerase</keyword>
<dbReference type="SUPFAM" id="SSF57756">
    <property type="entry name" value="Retrovirus zinc finger-like domains"/>
    <property type="match status" value="1"/>
</dbReference>
<evidence type="ECO:0000256" key="8">
    <source>
        <dbReference type="PROSITE-ProRule" id="PRU00047"/>
    </source>
</evidence>
<dbReference type="InterPro" id="IPR043502">
    <property type="entry name" value="DNA/RNA_pol_sf"/>
</dbReference>
<evidence type="ECO:0000256" key="9">
    <source>
        <dbReference type="SAM" id="MobiDB-lite"/>
    </source>
</evidence>
<keyword evidence="6" id="KW-0378">Hydrolase</keyword>
<dbReference type="PROSITE" id="PS50158">
    <property type="entry name" value="ZF_CCHC"/>
    <property type="match status" value="1"/>
</dbReference>
<keyword evidence="8" id="KW-0863">Zinc-finger</keyword>
<evidence type="ECO:0000259" key="10">
    <source>
        <dbReference type="PROSITE" id="PS50158"/>
    </source>
</evidence>
<dbReference type="InterPro" id="IPR050951">
    <property type="entry name" value="Retrovirus_Pol_polyprotein"/>
</dbReference>
<evidence type="ECO:0000256" key="3">
    <source>
        <dbReference type="ARBA" id="ARBA00022695"/>
    </source>
</evidence>
<dbReference type="Gene3D" id="1.10.340.70">
    <property type="match status" value="1"/>
</dbReference>
<dbReference type="Proteomes" id="UP001152320">
    <property type="component" value="Chromosome 7"/>
</dbReference>
<dbReference type="InterPro" id="IPR038269">
    <property type="entry name" value="SCAN_sf"/>
</dbReference>
<feature type="domain" description="Reverse transcriptase" evidence="11">
    <location>
        <begin position="1076"/>
        <end position="1253"/>
    </location>
</feature>
<dbReference type="OrthoDB" id="10025340at2759"/>
<evidence type="ECO:0000256" key="6">
    <source>
        <dbReference type="ARBA" id="ARBA00022801"/>
    </source>
</evidence>
<protein>
    <recommendedName>
        <fullName evidence="15">Reverse transcriptase</fullName>
    </recommendedName>
</protein>
<sequence length="1472" mass="168702">MEFEKFIKMGKELELTGDKLHQFAREMEAKEAEIAMEKQREERDERQREREHQRVMKELEVKLAEGRMLEETRSDQSRPSSMNSKIKMPKLPVFNENRDSMDAYLNRFERFAESMNWPRTEWAIALSALLTGKALDVFSRLPVSQAQDFDRLKQALLHRYDLGVEGFRHKFRNSKREGVERYSQYAERLEQYLTRWVEAAKVSKDYKGLSDLILREQITNTCPKDLVLFLKERNPSDVENLVRLADQYTEARRLRDSKQNRWERDRSQAADGGDHGRSQRREQEENVANKGRSRECFVCGSKDHMAKDCRNRYRRKNQPERTAAGEIEQPDGGNDHTGSMCVGIGEESCQHDLQVGEHLKLSCGHKLPVLSAVCWVSKQMPVTEGKIGKTPVSVLRDSGCSTVVVRKSLVLPEQLTKDTKRCILLDGSVRIVPVAVIEVDTPFFTGKVEALCMENPLYDLVLGNIVGVRNPDSPDETWMPKRPHELQKEEVTQVASENAENTVNAVETRGQREKKAMIHPLHTPGGINLTATKAEIIQEQNNDPSLSRIRKAAEIGDVRKTGKGNETRFIRHKGLIYREFKSPKVEHGRVVKQVVVPQKYRQQVMELAHDTIMAGHLRIKKTVDRILSCFYWPGVQGDVKRFCISCDVCQRTISKGLVPNVPLGEMPLIDTPFKRVAVDLVGPLHPVSDRGNRFILTIVDYATRYPEAIALPRIETERVAEAMLEVFSRMGVPQEILSDMGKQFTSDLMKEVGRLLSINQITTTPYHPQCNGLVEKFNGTLKRMLRKMCTERPQDWDRYLPALLFAYRECPQESLGFSPFELMYGRTIRGPLQILKELWTEDVEEEVKSTYEYVIDLRQRLQDTCEVAREELHRSSQRYRKYFDARTKDRKFTADDEVLVLLPTDTNKLLMKWHGPYPVKKRVGKCDYVISVKGKDKVFHSNMLKKYIRRDETGETHRNNHAKTGEISTAAGLLTEVSSSCVIEDEEDFIDMKLPSLTQKESVGDVNVGDNLTSEQSKELKALLRTYSDVLTDLPGRTRLAEHTVDLTSSDPIRSKPYQVPYAMRDTIKQEIETMVRMGIAEPSDSAYASPVVIVRKKDGSVRFCVDYRKLNAVTIFDPEPIPNIEDLMSTICEGRYFTKIDLTKGYWQIPMAERDKHKTAFVTPDGHYQFNVLPFGMVNAPAVFTRMMRRLLNGISNVVNYIDDILLFTGTWLEHVKLLQTVLKRLQTEGITARPSKCFVAYESVDFLGFNVGEGMLKPQQEKIDKIMKVRRPETKKEVRSFVGLVNFYRKFIPNCGAILAPSTDLTKRGASNKVSWGEAQENAFKTLKSRLENPPILHLPDASKTYVLRTDASDVGIGAVLSQEENGQSFPVYYASKKLLPRERTLAVIERECLALIWAVKKFSCYLHGREFILETDHQPLVYINRAKMQNDKVMRWALCLQPYRFVVRAIKGSDNHGPDYLSRCPQGDD</sequence>
<dbReference type="Gene3D" id="3.30.420.10">
    <property type="entry name" value="Ribonuclease H-like superfamily/Ribonuclease H"/>
    <property type="match status" value="1"/>
</dbReference>
<accession>A0A9Q1C6A5</accession>
<dbReference type="Pfam" id="PF17917">
    <property type="entry name" value="RT_RNaseH"/>
    <property type="match status" value="1"/>
</dbReference>
<dbReference type="FunFam" id="3.30.420.10:FF:000032">
    <property type="entry name" value="Retrovirus-related Pol polyprotein from transposon 297-like Protein"/>
    <property type="match status" value="1"/>
</dbReference>
<feature type="region of interest" description="Disordered" evidence="9">
    <location>
        <begin position="66"/>
        <end position="85"/>
    </location>
</feature>
<dbReference type="InterPro" id="IPR001584">
    <property type="entry name" value="Integrase_cat-core"/>
</dbReference>
<dbReference type="InterPro" id="IPR036875">
    <property type="entry name" value="Znf_CCHC_sf"/>
</dbReference>
<gene>
    <name evidence="13" type="ORF">HOLleu_16847</name>
</gene>
<dbReference type="InterPro" id="IPR041588">
    <property type="entry name" value="Integrase_H2C2"/>
</dbReference>
<dbReference type="SMR" id="A0A9Q1C6A5"/>
<dbReference type="Gene3D" id="3.10.10.10">
    <property type="entry name" value="HIV Type 1 Reverse Transcriptase, subunit A, domain 1"/>
    <property type="match status" value="1"/>
</dbReference>
<feature type="region of interest" description="Disordered" evidence="9">
    <location>
        <begin position="33"/>
        <end position="53"/>
    </location>
</feature>
<dbReference type="InterPro" id="IPR041373">
    <property type="entry name" value="RT_RNaseH"/>
</dbReference>
<dbReference type="PROSITE" id="PS50878">
    <property type="entry name" value="RT_POL"/>
    <property type="match status" value="1"/>
</dbReference>
<keyword evidence="8" id="KW-0862">Zinc</keyword>
<evidence type="ECO:0008006" key="15">
    <source>
        <dbReference type="Google" id="ProtNLM"/>
    </source>
</evidence>
<evidence type="ECO:0000259" key="12">
    <source>
        <dbReference type="PROSITE" id="PS50994"/>
    </source>
</evidence>
<dbReference type="GO" id="GO:0003676">
    <property type="term" value="F:nucleic acid binding"/>
    <property type="evidence" value="ECO:0007669"/>
    <property type="project" value="InterPro"/>
</dbReference>
<dbReference type="Pfam" id="PF17921">
    <property type="entry name" value="Integrase_H2C2"/>
    <property type="match status" value="1"/>
</dbReference>
<keyword evidence="14" id="KW-1185">Reference proteome</keyword>
<dbReference type="CDD" id="cd09274">
    <property type="entry name" value="RNase_HI_RT_Ty3"/>
    <property type="match status" value="1"/>
</dbReference>
<dbReference type="GO" id="GO:0008270">
    <property type="term" value="F:zinc ion binding"/>
    <property type="evidence" value="ECO:0007669"/>
    <property type="project" value="UniProtKB-KW"/>
</dbReference>
<dbReference type="SUPFAM" id="SSF47353">
    <property type="entry name" value="Retrovirus capsid dimerization domain-like"/>
    <property type="match status" value="1"/>
</dbReference>
<dbReference type="PANTHER" id="PTHR37984">
    <property type="entry name" value="PROTEIN CBG26694"/>
    <property type="match status" value="1"/>
</dbReference>